<dbReference type="VEuPathDB" id="FungiDB:BO80DRAFT_470902"/>
<evidence type="ECO:0000256" key="1">
    <source>
        <dbReference type="ARBA" id="ARBA00023015"/>
    </source>
</evidence>
<keyword evidence="3" id="KW-0804">Transcription</keyword>
<keyword evidence="6" id="KW-1185">Reference proteome</keyword>
<dbReference type="InterPro" id="IPR021858">
    <property type="entry name" value="Fun_TF"/>
</dbReference>
<dbReference type="STRING" id="1448316.A0A395H5P7"/>
<dbReference type="InterPro" id="IPR050675">
    <property type="entry name" value="OAF3"/>
</dbReference>
<reference evidence="5 6" key="1">
    <citation type="submission" date="2018-02" db="EMBL/GenBank/DDBJ databases">
        <title>The genomes of Aspergillus section Nigri reveals drivers in fungal speciation.</title>
        <authorList>
            <consortium name="DOE Joint Genome Institute"/>
            <person name="Vesth T.C."/>
            <person name="Nybo J."/>
            <person name="Theobald S."/>
            <person name="Brandl J."/>
            <person name="Frisvad J.C."/>
            <person name="Nielsen K.F."/>
            <person name="Lyhne E.K."/>
            <person name="Kogle M.E."/>
            <person name="Kuo A."/>
            <person name="Riley R."/>
            <person name="Clum A."/>
            <person name="Nolan M."/>
            <person name="Lipzen A."/>
            <person name="Salamov A."/>
            <person name="Henrissat B."/>
            <person name="Wiebenga A."/>
            <person name="De vries R.P."/>
            <person name="Grigoriev I.V."/>
            <person name="Mortensen U.H."/>
            <person name="Andersen M.R."/>
            <person name="Baker S.E."/>
        </authorList>
    </citation>
    <scope>NUCLEOTIDE SEQUENCE [LARGE SCALE GENOMIC DNA]</scope>
    <source>
        <strain evidence="5 6">CBS 121593</strain>
    </source>
</reference>
<dbReference type="EMBL" id="KZ824428">
    <property type="protein sequence ID" value="RAL03202.1"/>
    <property type="molecule type" value="Genomic_DNA"/>
</dbReference>
<evidence type="ECO:0000256" key="3">
    <source>
        <dbReference type="ARBA" id="ARBA00023163"/>
    </source>
</evidence>
<evidence type="ECO:0000256" key="2">
    <source>
        <dbReference type="ARBA" id="ARBA00023125"/>
    </source>
</evidence>
<dbReference type="Pfam" id="PF11951">
    <property type="entry name" value="Fungal_trans_2"/>
    <property type="match status" value="1"/>
</dbReference>
<dbReference type="CDD" id="cd12148">
    <property type="entry name" value="fungal_TF_MHR"/>
    <property type="match status" value="1"/>
</dbReference>
<evidence type="ECO:0000313" key="6">
    <source>
        <dbReference type="Proteomes" id="UP000249402"/>
    </source>
</evidence>
<evidence type="ECO:0008006" key="7">
    <source>
        <dbReference type="Google" id="ProtNLM"/>
    </source>
</evidence>
<dbReference type="Proteomes" id="UP000249402">
    <property type="component" value="Unassembled WGS sequence"/>
</dbReference>
<keyword evidence="1" id="KW-0805">Transcription regulation</keyword>
<dbReference type="AlphaFoldDB" id="A0A395H5P7"/>
<dbReference type="RefSeq" id="XP_025577529.1">
    <property type="nucleotide sequence ID" value="XM_025723082.1"/>
</dbReference>
<name>A0A395H5P7_9EURO</name>
<dbReference type="PANTHER" id="PTHR31069:SF32">
    <property type="entry name" value="ARGININE METABOLISM REGULATION PROTEIN II"/>
    <property type="match status" value="1"/>
</dbReference>
<proteinExistence type="predicted"/>
<gene>
    <name evidence="5" type="ORF">BO80DRAFT_470902</name>
</gene>
<evidence type="ECO:0000256" key="4">
    <source>
        <dbReference type="ARBA" id="ARBA00023242"/>
    </source>
</evidence>
<organism evidence="5 6">
    <name type="scientific">Aspergillus ibericus CBS 121593</name>
    <dbReference type="NCBI Taxonomy" id="1448316"/>
    <lineage>
        <taxon>Eukaryota</taxon>
        <taxon>Fungi</taxon>
        <taxon>Dikarya</taxon>
        <taxon>Ascomycota</taxon>
        <taxon>Pezizomycotina</taxon>
        <taxon>Eurotiomycetes</taxon>
        <taxon>Eurotiomycetidae</taxon>
        <taxon>Eurotiales</taxon>
        <taxon>Aspergillaceae</taxon>
        <taxon>Aspergillus</taxon>
        <taxon>Aspergillus subgen. Circumdati</taxon>
    </lineage>
</organism>
<dbReference type="GO" id="GO:0003677">
    <property type="term" value="F:DNA binding"/>
    <property type="evidence" value="ECO:0007669"/>
    <property type="project" value="UniProtKB-KW"/>
</dbReference>
<accession>A0A395H5P7</accession>
<dbReference type="GeneID" id="37227947"/>
<keyword evidence="2" id="KW-0238">DNA-binding</keyword>
<protein>
    <recommendedName>
        <fullName evidence="7">Transcription factor domain-containing protein</fullName>
    </recommendedName>
</protein>
<keyword evidence="4" id="KW-0539">Nucleus</keyword>
<dbReference type="PANTHER" id="PTHR31069">
    <property type="entry name" value="OLEATE-ACTIVATED TRANSCRIPTION FACTOR 1-RELATED"/>
    <property type="match status" value="1"/>
</dbReference>
<dbReference type="OrthoDB" id="3477330at2759"/>
<sequence length="576" mass="64889">MSNVQKAKTPLWWSRKSYLRADRLYSAYSVGLLSLVANASIASSLNRLDEQANQIQDDQALCRGPFHVFQYREASTFILPNTPTDLLDLGDMGCYSAGDPVRRIEIEELLALDHTLFPGISPGLASRAPTPIAFPCWQKSPPDLADFSLSLAKELLDHYWQTMIAFFTLARVRSSSPWETIHIPSLFTTMGEIELSGNSTNAKVSLVFAILAINAFSLDGRFGSTRPATKNWHALGELYRSRATKRLKCSLQNLSSGRSKTEKYEDILMALLSMVTICVVSGKMRNSAHYLRDIEGITKLYGLQKATHSIKVRLLHGIYLYLRVLTERALLRYSSSRPSLRWNQLLGLSSPLPDSHAPRPGLISGQQPGESALEQIYSIPQSLFELIFQTTQMAGEMQNSQNSGREQVNYYDLFPVKVKELENRVCGWEHQAHDGPFRPSCSTVGPQRERFPYHLVQAVYKALIIYFYRCVRNVHAATLQPYVQQIIQHPHENDKQKEILSDRSSNTCWSGFVAGCEALDPDLRAKYAKWLEQSSQSTGIQMFSVALGAAQKVWHAQSLPGMQNVPWTRVLRRSLS</sequence>
<evidence type="ECO:0000313" key="5">
    <source>
        <dbReference type="EMBL" id="RAL03202.1"/>
    </source>
</evidence>